<gene>
    <name evidence="3" type="ORF">ACFQ3U_07205</name>
</gene>
<keyword evidence="2" id="KW-1133">Transmembrane helix</keyword>
<dbReference type="Proteomes" id="UP001597181">
    <property type="component" value="Unassembled WGS sequence"/>
</dbReference>
<dbReference type="CDD" id="cd06530">
    <property type="entry name" value="S26_SPase_I"/>
    <property type="match status" value="1"/>
</dbReference>
<dbReference type="EC" id="3.4.21.89" evidence="1"/>
<dbReference type="NCBIfam" id="TIGR02228">
    <property type="entry name" value="sigpep_I_arch"/>
    <property type="match status" value="1"/>
</dbReference>
<organism evidence="3 4">
    <name type="scientific">Leucobacter albus</name>
    <dbReference type="NCBI Taxonomy" id="272210"/>
    <lineage>
        <taxon>Bacteria</taxon>
        <taxon>Bacillati</taxon>
        <taxon>Actinomycetota</taxon>
        <taxon>Actinomycetes</taxon>
        <taxon>Micrococcales</taxon>
        <taxon>Microbacteriaceae</taxon>
        <taxon>Leucobacter</taxon>
    </lineage>
</organism>
<evidence type="ECO:0000313" key="3">
    <source>
        <dbReference type="EMBL" id="MFD1201674.1"/>
    </source>
</evidence>
<comment type="caution">
    <text evidence="3">The sequence shown here is derived from an EMBL/GenBank/DDBJ whole genome shotgun (WGS) entry which is preliminary data.</text>
</comment>
<evidence type="ECO:0000313" key="4">
    <source>
        <dbReference type="Proteomes" id="UP001597181"/>
    </source>
</evidence>
<dbReference type="InterPro" id="IPR001733">
    <property type="entry name" value="Peptidase_S26B"/>
</dbReference>
<feature type="transmembrane region" description="Helical" evidence="2">
    <location>
        <begin position="136"/>
        <end position="154"/>
    </location>
</feature>
<accession>A0ABW3TN69</accession>
<dbReference type="RefSeq" id="WP_343957775.1">
    <property type="nucleotide sequence ID" value="NZ_BAAAKZ010000002.1"/>
</dbReference>
<dbReference type="EMBL" id="JBHTLY010000002">
    <property type="protein sequence ID" value="MFD1201674.1"/>
    <property type="molecule type" value="Genomic_DNA"/>
</dbReference>
<dbReference type="GO" id="GO:0009003">
    <property type="term" value="F:signal peptidase activity"/>
    <property type="evidence" value="ECO:0007669"/>
    <property type="project" value="UniProtKB-EC"/>
</dbReference>
<protein>
    <recommendedName>
        <fullName evidence="1">Signal peptidase I</fullName>
        <ecNumber evidence="1">3.4.21.89</ecNumber>
    </recommendedName>
</protein>
<evidence type="ECO:0000256" key="2">
    <source>
        <dbReference type="SAM" id="Phobius"/>
    </source>
</evidence>
<sequence length="169" mass="17127">MAGIRSVVLWIGATLGVVCIALFAAGLVFGIKPYVVVSGSMEPEMPVGALALARAVPAVKVDVGDIVTVPRTSGAGVVTHRVVATDTDENGAILLTLKGDANLTNDPDEYRVATVGKHLATVPGLGYVAGSLRTPFGLVGVSIVVLVFALAVFVNPRARAAVSPARAAG</sequence>
<name>A0ABW3TN69_9MICO</name>
<dbReference type="InterPro" id="IPR019533">
    <property type="entry name" value="Peptidase_S26"/>
</dbReference>
<feature type="transmembrane region" description="Helical" evidence="2">
    <location>
        <begin position="7"/>
        <end position="31"/>
    </location>
</feature>
<keyword evidence="4" id="KW-1185">Reference proteome</keyword>
<keyword evidence="2" id="KW-0812">Transmembrane</keyword>
<keyword evidence="3" id="KW-0378">Hydrolase</keyword>
<keyword evidence="2" id="KW-0472">Membrane</keyword>
<proteinExistence type="predicted"/>
<reference evidence="4" key="1">
    <citation type="journal article" date="2019" name="Int. J. Syst. Evol. Microbiol.">
        <title>The Global Catalogue of Microorganisms (GCM) 10K type strain sequencing project: providing services to taxonomists for standard genome sequencing and annotation.</title>
        <authorList>
            <consortium name="The Broad Institute Genomics Platform"/>
            <consortium name="The Broad Institute Genome Sequencing Center for Infectious Disease"/>
            <person name="Wu L."/>
            <person name="Ma J."/>
        </authorList>
    </citation>
    <scope>NUCLEOTIDE SEQUENCE [LARGE SCALE GENOMIC DNA]</scope>
    <source>
        <strain evidence="4">CCUG 50213</strain>
    </source>
</reference>
<evidence type="ECO:0000256" key="1">
    <source>
        <dbReference type="NCBIfam" id="TIGR02228"/>
    </source>
</evidence>